<accession>A0ABT8G003</accession>
<proteinExistence type="predicted"/>
<comment type="caution">
    <text evidence="2">The sequence shown here is derived from an EMBL/GenBank/DDBJ whole genome shotgun (WGS) entry which is preliminary data.</text>
</comment>
<protein>
    <submittedName>
        <fullName evidence="2">Uncharacterized protein</fullName>
    </submittedName>
</protein>
<evidence type="ECO:0000313" key="2">
    <source>
        <dbReference type="EMBL" id="MDN4472463.1"/>
    </source>
</evidence>
<reference evidence="2" key="1">
    <citation type="submission" date="2023-06" db="EMBL/GenBank/DDBJ databases">
        <title>SYSU T00b26.</title>
        <authorList>
            <person name="Gao L."/>
            <person name="Fang B.-Z."/>
            <person name="Li W.-J."/>
        </authorList>
    </citation>
    <scope>NUCLEOTIDE SEQUENCE</scope>
    <source>
        <strain evidence="2">SYSU T00b26</strain>
    </source>
</reference>
<keyword evidence="1" id="KW-0812">Transmembrane</keyword>
<dbReference type="EMBL" id="JAUHPV010000003">
    <property type="protein sequence ID" value="MDN4472463.1"/>
    <property type="molecule type" value="Genomic_DNA"/>
</dbReference>
<keyword evidence="3" id="KW-1185">Reference proteome</keyword>
<keyword evidence="1" id="KW-0472">Membrane</keyword>
<gene>
    <name evidence="2" type="ORF">QQX04_05590</name>
</gene>
<evidence type="ECO:0000313" key="3">
    <source>
        <dbReference type="Proteomes" id="UP001172738"/>
    </source>
</evidence>
<sequence length="72" mass="7545">MARVQWRFIGLAVGFLGVGIALLMAQSRYSCAAGGGEECGPIAVDYVGSAVIVLATLGLVAYSLVRAFRPRQ</sequence>
<name>A0ABT8G003_9MICO</name>
<feature type="transmembrane region" description="Helical" evidence="1">
    <location>
        <begin position="42"/>
        <end position="65"/>
    </location>
</feature>
<dbReference type="Proteomes" id="UP001172738">
    <property type="component" value="Unassembled WGS sequence"/>
</dbReference>
<evidence type="ECO:0000256" key="1">
    <source>
        <dbReference type="SAM" id="Phobius"/>
    </source>
</evidence>
<organism evidence="2 3">
    <name type="scientific">Demequina zhanjiangensis</name>
    <dbReference type="NCBI Taxonomy" id="3051659"/>
    <lineage>
        <taxon>Bacteria</taxon>
        <taxon>Bacillati</taxon>
        <taxon>Actinomycetota</taxon>
        <taxon>Actinomycetes</taxon>
        <taxon>Micrococcales</taxon>
        <taxon>Demequinaceae</taxon>
        <taxon>Demequina</taxon>
    </lineage>
</organism>
<dbReference type="RefSeq" id="WP_301127062.1">
    <property type="nucleotide sequence ID" value="NZ_JAUHPV010000003.1"/>
</dbReference>
<keyword evidence="1" id="KW-1133">Transmembrane helix</keyword>